<evidence type="ECO:0008006" key="4">
    <source>
        <dbReference type="Google" id="ProtNLM"/>
    </source>
</evidence>
<evidence type="ECO:0000313" key="3">
    <source>
        <dbReference type="Proteomes" id="UP000288102"/>
    </source>
</evidence>
<comment type="caution">
    <text evidence="2">The sequence shown here is derived from an EMBL/GenBank/DDBJ whole genome shotgun (WGS) entry which is preliminary data.</text>
</comment>
<proteinExistence type="predicted"/>
<protein>
    <recommendedName>
        <fullName evidence="4">Type II secretion system protein</fullName>
    </recommendedName>
</protein>
<dbReference type="RefSeq" id="WP_127339128.1">
    <property type="nucleotide sequence ID" value="NZ_QWDM01000008.1"/>
</dbReference>
<dbReference type="AlphaFoldDB" id="A0A434A6D7"/>
<keyword evidence="3" id="KW-1185">Reference proteome</keyword>
<feature type="transmembrane region" description="Helical" evidence="1">
    <location>
        <begin position="20"/>
        <end position="41"/>
    </location>
</feature>
<sequence>MSKAIPNRNNSVPAFSIIETLVGMAITAIIMGILFAIFSIVTERMIDFRNQNQLVNDLNRLTYSLNKDIFEKEKMNRTDNELSFKGYAGEQVHYNFQEDYAIRTNETFIDTFKIQLKQIVMDTVKSKSQQLVFLKLKLNVTINEKESSLNFYKRVYANELLQKTPKP</sequence>
<gene>
    <name evidence="2" type="ORF">D0817_14880</name>
</gene>
<evidence type="ECO:0000256" key="1">
    <source>
        <dbReference type="SAM" id="Phobius"/>
    </source>
</evidence>
<keyword evidence="1" id="KW-1133">Transmembrane helix</keyword>
<keyword evidence="1" id="KW-0812">Transmembrane</keyword>
<accession>A0A434A6D7</accession>
<evidence type="ECO:0000313" key="2">
    <source>
        <dbReference type="EMBL" id="RUT69896.1"/>
    </source>
</evidence>
<reference evidence="3" key="1">
    <citation type="journal article" date="2019" name="Syst. Appl. Microbiol.">
        <title>Flavobacterium circumlabens sp. nov. and Flavobacterium cupreum sp. nov., two psychrotrophic species isolated from Antarctic environmental samples.</title>
        <authorList>
            <person name="Kralova S."/>
            <person name="Busse H.-J."/>
            <person name="Svec P."/>
            <person name="Maslanova I."/>
            <person name="Stankova E."/>
            <person name="Bartak M."/>
            <person name="Sedlacek I."/>
        </authorList>
    </citation>
    <scope>NUCLEOTIDE SEQUENCE [LARGE SCALE GENOMIC DNA]</scope>
    <source>
        <strain evidence="3">CCM 8825</strain>
    </source>
</reference>
<name>A0A434A6D7_9FLAO</name>
<dbReference type="OrthoDB" id="1365376at2"/>
<keyword evidence="1" id="KW-0472">Membrane</keyword>
<dbReference type="EMBL" id="QWDM01000008">
    <property type="protein sequence ID" value="RUT69896.1"/>
    <property type="molecule type" value="Genomic_DNA"/>
</dbReference>
<organism evidence="2 3">
    <name type="scientific">Flavobacterium cupreum</name>
    <dbReference type="NCBI Taxonomy" id="2133766"/>
    <lineage>
        <taxon>Bacteria</taxon>
        <taxon>Pseudomonadati</taxon>
        <taxon>Bacteroidota</taxon>
        <taxon>Flavobacteriia</taxon>
        <taxon>Flavobacteriales</taxon>
        <taxon>Flavobacteriaceae</taxon>
        <taxon>Flavobacterium</taxon>
    </lineage>
</organism>
<dbReference type="Proteomes" id="UP000288102">
    <property type="component" value="Unassembled WGS sequence"/>
</dbReference>